<dbReference type="SUPFAM" id="SSF55729">
    <property type="entry name" value="Acyl-CoA N-acyltransferases (Nat)"/>
    <property type="match status" value="1"/>
</dbReference>
<evidence type="ECO:0000259" key="1">
    <source>
        <dbReference type="PROSITE" id="PS51186"/>
    </source>
</evidence>
<name>A0A561UB03_9ACTN</name>
<keyword evidence="2" id="KW-0808">Transferase</keyword>
<dbReference type="AlphaFoldDB" id="A0A561UB03"/>
<sequence length="192" mass="20103">MDLDYRYASASDAPAMAELFAANHHDALTEQQRAEQGFVQGAFDVDVLRAMAERGGLLVADDDGRLAGLLGLLSPADALNPPPPVAALLDAQDSLHWQGQPLSATRWLIYGPVVVDGAYRGRGVARGLFTAAVEAASGRAEVMVAFIELVNKTSWRVHVDGFGMTPMGEFTIGDRAYGVVGAPAGPSAVPGA</sequence>
<dbReference type="InterPro" id="IPR000182">
    <property type="entry name" value="GNAT_dom"/>
</dbReference>
<evidence type="ECO:0000313" key="3">
    <source>
        <dbReference type="Proteomes" id="UP000317940"/>
    </source>
</evidence>
<evidence type="ECO:0000313" key="2">
    <source>
        <dbReference type="EMBL" id="TWF96547.1"/>
    </source>
</evidence>
<organism evidence="2 3">
    <name type="scientific">Kitasatospora viridis</name>
    <dbReference type="NCBI Taxonomy" id="281105"/>
    <lineage>
        <taxon>Bacteria</taxon>
        <taxon>Bacillati</taxon>
        <taxon>Actinomycetota</taxon>
        <taxon>Actinomycetes</taxon>
        <taxon>Kitasatosporales</taxon>
        <taxon>Streptomycetaceae</taxon>
        <taxon>Kitasatospora</taxon>
    </lineage>
</organism>
<dbReference type="EMBL" id="VIWT01000001">
    <property type="protein sequence ID" value="TWF96547.1"/>
    <property type="molecule type" value="Genomic_DNA"/>
</dbReference>
<dbReference type="Pfam" id="PF00583">
    <property type="entry name" value="Acetyltransf_1"/>
    <property type="match status" value="1"/>
</dbReference>
<proteinExistence type="predicted"/>
<dbReference type="Gene3D" id="3.40.630.30">
    <property type="match status" value="1"/>
</dbReference>
<comment type="caution">
    <text evidence="2">The sequence shown here is derived from an EMBL/GenBank/DDBJ whole genome shotgun (WGS) entry which is preliminary data.</text>
</comment>
<dbReference type="GO" id="GO:0016747">
    <property type="term" value="F:acyltransferase activity, transferring groups other than amino-acyl groups"/>
    <property type="evidence" value="ECO:0007669"/>
    <property type="project" value="InterPro"/>
</dbReference>
<gene>
    <name evidence="2" type="ORF">FHX73_11319</name>
</gene>
<dbReference type="Proteomes" id="UP000317940">
    <property type="component" value="Unassembled WGS sequence"/>
</dbReference>
<protein>
    <submittedName>
        <fullName evidence="2">Acetyltransferase (GNAT) family protein</fullName>
    </submittedName>
</protein>
<keyword evidence="3" id="KW-1185">Reference proteome</keyword>
<accession>A0A561UB03</accession>
<dbReference type="InterPro" id="IPR016181">
    <property type="entry name" value="Acyl_CoA_acyltransferase"/>
</dbReference>
<reference evidence="2 3" key="1">
    <citation type="submission" date="2019-06" db="EMBL/GenBank/DDBJ databases">
        <title>Sequencing the genomes of 1000 actinobacteria strains.</title>
        <authorList>
            <person name="Klenk H.-P."/>
        </authorList>
    </citation>
    <scope>NUCLEOTIDE SEQUENCE [LARGE SCALE GENOMIC DNA]</scope>
    <source>
        <strain evidence="2 3">DSM 44826</strain>
    </source>
</reference>
<dbReference type="PROSITE" id="PS51186">
    <property type="entry name" value="GNAT"/>
    <property type="match status" value="1"/>
</dbReference>
<feature type="domain" description="N-acetyltransferase" evidence="1">
    <location>
        <begin position="3"/>
        <end position="186"/>
    </location>
</feature>